<evidence type="ECO:0000256" key="1">
    <source>
        <dbReference type="ARBA" id="ARBA00004496"/>
    </source>
</evidence>
<protein>
    <recommendedName>
        <fullName evidence="10">L-threonylcarbamoyladenylate synthase</fullName>
        <ecNumber evidence="3">2.7.7.87</ecNumber>
    </recommendedName>
    <alternativeName>
        <fullName evidence="10">L-threonylcarbamoyladenylate synthase</fullName>
    </alternativeName>
</protein>
<evidence type="ECO:0000256" key="10">
    <source>
        <dbReference type="ARBA" id="ARBA00029774"/>
    </source>
</evidence>
<comment type="caution">
    <text evidence="13">The sequence shown here is derived from an EMBL/GenBank/DDBJ whole genome shotgun (WGS) entry which is preliminary data.</text>
</comment>
<dbReference type="GO" id="GO:0006450">
    <property type="term" value="P:regulation of translational fidelity"/>
    <property type="evidence" value="ECO:0007669"/>
    <property type="project" value="TreeGrafter"/>
</dbReference>
<keyword evidence="6" id="KW-0819">tRNA processing</keyword>
<dbReference type="InterPro" id="IPR027417">
    <property type="entry name" value="P-loop_NTPase"/>
</dbReference>
<evidence type="ECO:0000256" key="9">
    <source>
        <dbReference type="ARBA" id="ARBA00022840"/>
    </source>
</evidence>
<keyword evidence="4" id="KW-0963">Cytoplasm</keyword>
<comment type="subcellular location">
    <subcellularLocation>
        <location evidence="1">Cytoplasm</location>
    </subcellularLocation>
</comment>
<evidence type="ECO:0000259" key="12">
    <source>
        <dbReference type="PROSITE" id="PS51163"/>
    </source>
</evidence>
<dbReference type="GO" id="GO:0061710">
    <property type="term" value="F:L-threonylcarbamoyladenylate synthase"/>
    <property type="evidence" value="ECO:0007669"/>
    <property type="project" value="UniProtKB-EC"/>
</dbReference>
<evidence type="ECO:0000256" key="4">
    <source>
        <dbReference type="ARBA" id="ARBA00022490"/>
    </source>
</evidence>
<dbReference type="Gene3D" id="3.90.870.10">
    <property type="entry name" value="DHBP synthase"/>
    <property type="match status" value="1"/>
</dbReference>
<accession>A0A0G0LIG3</accession>
<evidence type="ECO:0000256" key="3">
    <source>
        <dbReference type="ARBA" id="ARBA00012584"/>
    </source>
</evidence>
<comment type="catalytic activity">
    <reaction evidence="11">
        <text>L-threonine + hydrogencarbonate + ATP = L-threonylcarbamoyladenylate + diphosphate + H2O</text>
        <dbReference type="Rhea" id="RHEA:36407"/>
        <dbReference type="ChEBI" id="CHEBI:15377"/>
        <dbReference type="ChEBI" id="CHEBI:17544"/>
        <dbReference type="ChEBI" id="CHEBI:30616"/>
        <dbReference type="ChEBI" id="CHEBI:33019"/>
        <dbReference type="ChEBI" id="CHEBI:57926"/>
        <dbReference type="ChEBI" id="CHEBI:73682"/>
        <dbReference type="EC" id="2.7.7.87"/>
    </reaction>
</comment>
<dbReference type="InterPro" id="IPR050156">
    <property type="entry name" value="TC-AMP_synthase_SUA5"/>
</dbReference>
<evidence type="ECO:0000256" key="7">
    <source>
        <dbReference type="ARBA" id="ARBA00022695"/>
    </source>
</evidence>
<dbReference type="GO" id="GO:0000049">
    <property type="term" value="F:tRNA binding"/>
    <property type="evidence" value="ECO:0007669"/>
    <property type="project" value="TreeGrafter"/>
</dbReference>
<comment type="similarity">
    <text evidence="2">Belongs to the SUA5 family.</text>
</comment>
<dbReference type="InterPro" id="IPR006070">
    <property type="entry name" value="Sua5-like_dom"/>
</dbReference>
<evidence type="ECO:0000256" key="8">
    <source>
        <dbReference type="ARBA" id="ARBA00022741"/>
    </source>
</evidence>
<evidence type="ECO:0000256" key="6">
    <source>
        <dbReference type="ARBA" id="ARBA00022694"/>
    </source>
</evidence>
<dbReference type="EMBL" id="LBVR01000008">
    <property type="protein sequence ID" value="KKQ91648.1"/>
    <property type="molecule type" value="Genomic_DNA"/>
</dbReference>
<evidence type="ECO:0000256" key="2">
    <source>
        <dbReference type="ARBA" id="ARBA00007663"/>
    </source>
</evidence>
<keyword evidence="7" id="KW-0548">Nucleotidyltransferase</keyword>
<dbReference type="NCBIfam" id="TIGR00150">
    <property type="entry name" value="T6A_YjeE"/>
    <property type="match status" value="1"/>
</dbReference>
<sequence length="377" mass="42517">MEKLDITKSYRQVIKKTAEVIKSGKMVLFPSDTVYILAVDPTNKRAVEKLIGFKNRWVGKAISVAVSDKKMAKKFVKMTENSETIYNNLLPGPFTVVSEGLHKTAIGIEAEDGSLGVRIPDNKYIFDLVEELGGPVTATSANLSGRSPHYSVESFWKPLSEKKKAMIDLVVDAGKLPINKPSTVIDARESEIKILRRGDLITGSAKQTLISKSEKETGKIAEFLWKKVLRKTLDVNKPMVFGLSGDLGTGKTVFSRRMAKILGIKDKVTSPTFVIYNEYQIPLNPPLTRGKSDLQITKFLHMDLYRLANQYEFEEIKFFEQFDSMTSSRLVACVEWPENMGKENFEKLKKLANYVSINFEYVDENTREIGYSITLET</sequence>
<dbReference type="PANTHER" id="PTHR17490">
    <property type="entry name" value="SUA5"/>
    <property type="match status" value="1"/>
</dbReference>
<evidence type="ECO:0000256" key="11">
    <source>
        <dbReference type="ARBA" id="ARBA00048366"/>
    </source>
</evidence>
<evidence type="ECO:0000313" key="13">
    <source>
        <dbReference type="EMBL" id="KKQ91648.1"/>
    </source>
</evidence>
<dbReference type="PANTHER" id="PTHR17490:SF16">
    <property type="entry name" value="THREONYLCARBAMOYL-AMP SYNTHASE"/>
    <property type="match status" value="1"/>
</dbReference>
<dbReference type="PROSITE" id="PS51163">
    <property type="entry name" value="YRDC"/>
    <property type="match status" value="1"/>
</dbReference>
<reference evidence="13 14" key="1">
    <citation type="journal article" date="2015" name="Nature">
        <title>rRNA introns, odd ribosomes, and small enigmatic genomes across a large radiation of phyla.</title>
        <authorList>
            <person name="Brown C.T."/>
            <person name="Hug L.A."/>
            <person name="Thomas B.C."/>
            <person name="Sharon I."/>
            <person name="Castelle C.J."/>
            <person name="Singh A."/>
            <person name="Wilkins M.J."/>
            <person name="Williams K.H."/>
            <person name="Banfield J.F."/>
        </authorList>
    </citation>
    <scope>NUCLEOTIDE SEQUENCE [LARGE SCALE GENOMIC DNA]</scope>
</reference>
<proteinExistence type="inferred from homology"/>
<dbReference type="Gene3D" id="3.40.50.300">
    <property type="entry name" value="P-loop containing nucleotide triphosphate hydrolases"/>
    <property type="match status" value="1"/>
</dbReference>
<dbReference type="GO" id="GO:0002949">
    <property type="term" value="P:tRNA threonylcarbamoyladenosine modification"/>
    <property type="evidence" value="ECO:0007669"/>
    <property type="project" value="InterPro"/>
</dbReference>
<evidence type="ECO:0000313" key="14">
    <source>
        <dbReference type="Proteomes" id="UP000033841"/>
    </source>
</evidence>
<keyword evidence="5" id="KW-0808">Transferase</keyword>
<dbReference type="GO" id="GO:0003725">
    <property type="term" value="F:double-stranded RNA binding"/>
    <property type="evidence" value="ECO:0007669"/>
    <property type="project" value="InterPro"/>
</dbReference>
<dbReference type="Proteomes" id="UP000033841">
    <property type="component" value="Unassembled WGS sequence"/>
</dbReference>
<organism evidence="13 14">
    <name type="scientific">Candidatus Shapirobacteria bacterium GW2011_GWE1_38_92</name>
    <dbReference type="NCBI Taxonomy" id="1618489"/>
    <lineage>
        <taxon>Bacteria</taxon>
        <taxon>Candidatus Shapironibacteriota</taxon>
    </lineage>
</organism>
<dbReference type="GO" id="GO:0005524">
    <property type="term" value="F:ATP binding"/>
    <property type="evidence" value="ECO:0007669"/>
    <property type="project" value="UniProtKB-KW"/>
</dbReference>
<keyword evidence="8" id="KW-0547">Nucleotide-binding</keyword>
<dbReference type="GO" id="GO:0005737">
    <property type="term" value="C:cytoplasm"/>
    <property type="evidence" value="ECO:0007669"/>
    <property type="project" value="UniProtKB-SubCell"/>
</dbReference>
<dbReference type="Pfam" id="PF01300">
    <property type="entry name" value="Sua5_yciO_yrdC"/>
    <property type="match status" value="1"/>
</dbReference>
<feature type="domain" description="YrdC-like" evidence="12">
    <location>
        <begin position="11"/>
        <end position="200"/>
    </location>
</feature>
<name>A0A0G0LIG3_9BACT</name>
<dbReference type="InterPro" id="IPR003442">
    <property type="entry name" value="T6A_TsaE"/>
</dbReference>
<dbReference type="SUPFAM" id="SSF52540">
    <property type="entry name" value="P-loop containing nucleoside triphosphate hydrolases"/>
    <property type="match status" value="1"/>
</dbReference>
<dbReference type="NCBIfam" id="TIGR00057">
    <property type="entry name" value="L-threonylcarbamoyladenylate synthase"/>
    <property type="match status" value="1"/>
</dbReference>
<dbReference type="InterPro" id="IPR017945">
    <property type="entry name" value="DHBP_synth_RibB-like_a/b_dom"/>
</dbReference>
<evidence type="ECO:0000256" key="5">
    <source>
        <dbReference type="ARBA" id="ARBA00022679"/>
    </source>
</evidence>
<dbReference type="Pfam" id="PF02367">
    <property type="entry name" value="TsaE"/>
    <property type="match status" value="1"/>
</dbReference>
<keyword evidence="9" id="KW-0067">ATP-binding</keyword>
<dbReference type="SUPFAM" id="SSF55821">
    <property type="entry name" value="YrdC/RibB"/>
    <property type="match status" value="1"/>
</dbReference>
<dbReference type="AlphaFoldDB" id="A0A0G0LIG3"/>
<gene>
    <name evidence="13" type="ORF">UT14_C0008G0011</name>
</gene>
<dbReference type="EC" id="2.7.7.87" evidence="3"/>